<reference evidence="2" key="2">
    <citation type="submission" date="2023-03" db="EMBL/GenBank/DDBJ databases">
        <title>Cellulosimicrobium cellulans NBRC 103059.</title>
        <authorList>
            <person name="Ichikawa N."/>
            <person name="Sato H."/>
            <person name="Tonouchi N."/>
        </authorList>
    </citation>
    <scope>NUCLEOTIDE SEQUENCE</scope>
    <source>
        <strain evidence="2">NBRC 103059</strain>
    </source>
</reference>
<protein>
    <submittedName>
        <fullName evidence="2">Uncharacterized protein</fullName>
    </submittedName>
</protein>
<evidence type="ECO:0000313" key="3">
    <source>
        <dbReference type="EMBL" id="QDP75986.1"/>
    </source>
</evidence>
<dbReference type="EMBL" id="CP041694">
    <property type="protein sequence ID" value="QDP75986.1"/>
    <property type="molecule type" value="Genomic_DNA"/>
</dbReference>
<dbReference type="Proteomes" id="UP001165168">
    <property type="component" value="Unassembled WGS sequence"/>
</dbReference>
<evidence type="ECO:0000313" key="2">
    <source>
        <dbReference type="EMBL" id="GLY58787.1"/>
    </source>
</evidence>
<dbReference type="EMBL" id="BSTG01000004">
    <property type="protein sequence ID" value="GLY58787.1"/>
    <property type="molecule type" value="Genomic_DNA"/>
</dbReference>
<gene>
    <name evidence="2" type="ORF">Ccel01_33890</name>
    <name evidence="3" type="ORF">FOG94_13435</name>
</gene>
<keyword evidence="1" id="KW-0812">Transmembrane</keyword>
<evidence type="ECO:0000256" key="1">
    <source>
        <dbReference type="SAM" id="Phobius"/>
    </source>
</evidence>
<feature type="transmembrane region" description="Helical" evidence="1">
    <location>
        <begin position="12"/>
        <end position="32"/>
    </location>
</feature>
<dbReference type="AlphaFoldDB" id="A0AAV5PC64"/>
<keyword evidence="1" id="KW-1133">Transmembrane helix</keyword>
<dbReference type="Proteomes" id="UP000319068">
    <property type="component" value="Chromosome"/>
</dbReference>
<evidence type="ECO:0000313" key="4">
    <source>
        <dbReference type="Proteomes" id="UP000319068"/>
    </source>
</evidence>
<accession>A0AAV5PC64</accession>
<dbReference type="RefSeq" id="WP_137280644.1">
    <property type="nucleotide sequence ID" value="NZ_BSTG01000004.1"/>
</dbReference>
<organism evidence="2 5">
    <name type="scientific">Cellulosimicrobium cellulans</name>
    <name type="common">Arthrobacter luteus</name>
    <dbReference type="NCBI Taxonomy" id="1710"/>
    <lineage>
        <taxon>Bacteria</taxon>
        <taxon>Bacillati</taxon>
        <taxon>Actinomycetota</taxon>
        <taxon>Actinomycetes</taxon>
        <taxon>Micrococcales</taxon>
        <taxon>Promicromonosporaceae</taxon>
        <taxon>Cellulosimicrobium</taxon>
    </lineage>
</organism>
<reference evidence="3 4" key="1">
    <citation type="submission" date="2019-07" db="EMBL/GenBank/DDBJ databases">
        <title>Complete Genome Sequence and Methylome Analysis of Arthrobacter luteus NEB113.</title>
        <authorList>
            <person name="Fomenkov A."/>
            <person name="Anton B.P."/>
            <person name="Vincze T."/>
            <person name="Roberts R.J."/>
        </authorList>
    </citation>
    <scope>NUCLEOTIDE SEQUENCE [LARGE SCALE GENOMIC DNA]</scope>
    <source>
        <strain evidence="3 4">NEB113</strain>
    </source>
</reference>
<name>A0AAV5PC64_CELCE</name>
<keyword evidence="1" id="KW-0472">Membrane</keyword>
<proteinExistence type="predicted"/>
<sequence>MTTPTGNTRRIALLLIVAMACTLTGVVVGAISDGWDPLRVGIGTLAVLVVIGVVIESIRQRHTGRRRKS</sequence>
<keyword evidence="4" id="KW-1185">Reference proteome</keyword>
<evidence type="ECO:0000313" key="5">
    <source>
        <dbReference type="Proteomes" id="UP001165168"/>
    </source>
</evidence>
<feature type="transmembrane region" description="Helical" evidence="1">
    <location>
        <begin position="38"/>
        <end position="58"/>
    </location>
</feature>